<organism evidence="2 3">
    <name type="scientific">Cystobacter ferrugineus</name>
    <dbReference type="NCBI Taxonomy" id="83449"/>
    <lineage>
        <taxon>Bacteria</taxon>
        <taxon>Pseudomonadati</taxon>
        <taxon>Myxococcota</taxon>
        <taxon>Myxococcia</taxon>
        <taxon>Myxococcales</taxon>
        <taxon>Cystobacterineae</taxon>
        <taxon>Archangiaceae</taxon>
        <taxon>Cystobacter</taxon>
    </lineage>
</organism>
<dbReference type="GO" id="GO:0020037">
    <property type="term" value="F:heme binding"/>
    <property type="evidence" value="ECO:0007669"/>
    <property type="project" value="InterPro"/>
</dbReference>
<comment type="caution">
    <text evidence="2">The sequence shown here is derived from an EMBL/GenBank/DDBJ whole genome shotgun (WGS) entry which is preliminary data.</text>
</comment>
<protein>
    <recommendedName>
        <fullName evidence="4">Cytochrome c domain-containing protein</fullName>
    </recommendedName>
</protein>
<dbReference type="Proteomes" id="UP000182229">
    <property type="component" value="Unassembled WGS sequence"/>
</dbReference>
<dbReference type="EMBL" id="MPIN01000005">
    <property type="protein sequence ID" value="OJH39017.1"/>
    <property type="molecule type" value="Genomic_DNA"/>
</dbReference>
<dbReference type="SUPFAM" id="SSF50969">
    <property type="entry name" value="YVTN repeat-like/Quinoprotein amine dehydrogenase"/>
    <property type="match status" value="1"/>
</dbReference>
<evidence type="ECO:0000313" key="3">
    <source>
        <dbReference type="Proteomes" id="UP000182229"/>
    </source>
</evidence>
<sequence>MMGTQPVGALPSRWRARAASLCAAVSMLVSANATAQTPSFVEFDSAHVRPMALSPDGTRLFAVNTPDNRLEIFSVSAAGLSLIAEVPVGLEPVSVAVRGNTEAWVVNHLSDSVSVVSLEGTPRVVRTLLVGDEPRDIVFAGSKGHAFITTAHRGQHRTDPSIASVPGAGDPQLTTPSVGRADVWVFNPASLGATLGGTPARIVTLFGDTPRGLAVSPDKKTVYAAIAQSGNQTTTVNMDSVCDGFEDSGICFVFPDTWPWGNNLLPGGQPGPRTNVAGAKAPETGLIVKWNNTTGQWEDMLGRNWNNGVRLNLPDKDVFAIDADNLQEKAFYTGVGTTIFNLATNPKTGVVYATNSEANNLTRFEGPGVFGGSTVQGNIAKMRISVISGGTVYPRHLNKHIDYSKLANSAGFDPTAKNHSLSTPTEMAVSSDGTKLYVAAFSSSKVGVFDTAALEADTFNPKTASANYIPVSGGGPSGLVLDEARNRLYVMTRFDNAVKVIDLGTKKQVASAALYNPEPASVVEGRPFLYDADFSSANGEASCASCHIFGDKDELAWDLGNPDDEVSSNPIDKRLATDLAIGAFNLLTGHPGSPINGTGDQHAFHPMKGPMTTQTLRGMANSGAMHWRGDRSNGFYGVNSDAEDVSFKNFIVAFDGLLGRVSMPTDEEMSKFTAFQLQVQLPPNPIRKLDNSLTTAQQAGRDFYFGSRRVDGLAIGSDTGFNCNGCHTIDASQGFYGTDGKSSFEGISQIMKIPHVRNMYTKIGMFGFPDSSFFQHPETGPMGDQIRGFGFTHDGAVDTLFRFFSAIVFSNTSVGGPLVGFPGDNDRRNVEAYMLAVDSDLAPIVGQQVTLTSTNAAAVGSRIDLLIARAKAPFVSKVLGGATYEADLVAKTVVGGKPKGFLYDRGAGTWKPSDGTANITTTALRALALKAGQEVTFTAVPPGSGVRIALDRNLDGKLDGQ</sequence>
<reference evidence="3" key="1">
    <citation type="submission" date="2016-11" db="EMBL/GenBank/DDBJ databases">
        <authorList>
            <person name="Shukria A."/>
            <person name="Stevens D.C."/>
        </authorList>
    </citation>
    <scope>NUCLEOTIDE SEQUENCE [LARGE SCALE GENOMIC DNA]</scope>
    <source>
        <strain evidence="3">Cbfe23</strain>
    </source>
</reference>
<evidence type="ECO:0000313" key="2">
    <source>
        <dbReference type="EMBL" id="OJH39017.1"/>
    </source>
</evidence>
<reference evidence="2 3" key="2">
    <citation type="submission" date="2016-12" db="EMBL/GenBank/DDBJ databases">
        <title>Draft Genome Sequence of Cystobacter ferrugineus Strain Cbfe23.</title>
        <authorList>
            <person name="Akbar S."/>
            <person name="Dowd S.E."/>
            <person name="Stevens D.C."/>
        </authorList>
    </citation>
    <scope>NUCLEOTIDE SEQUENCE [LARGE SCALE GENOMIC DNA]</scope>
    <source>
        <strain evidence="2 3">Cbfe23</strain>
    </source>
</reference>
<proteinExistence type="predicted"/>
<dbReference type="PANTHER" id="PTHR47197:SF3">
    <property type="entry name" value="DIHYDRO-HEME D1 DEHYDROGENASE"/>
    <property type="match status" value="1"/>
</dbReference>
<dbReference type="OrthoDB" id="5477293at2"/>
<keyword evidence="1" id="KW-0732">Signal</keyword>
<dbReference type="STRING" id="83449.BON30_20190"/>
<dbReference type="GO" id="GO:0009055">
    <property type="term" value="F:electron transfer activity"/>
    <property type="evidence" value="ECO:0007669"/>
    <property type="project" value="InterPro"/>
</dbReference>
<gene>
    <name evidence="2" type="ORF">BON30_20190</name>
</gene>
<dbReference type="InterPro" id="IPR011044">
    <property type="entry name" value="Quino_amine_DH_bsu"/>
</dbReference>
<keyword evidence="3" id="KW-1185">Reference proteome</keyword>
<dbReference type="InterPro" id="IPR015943">
    <property type="entry name" value="WD40/YVTN_repeat-like_dom_sf"/>
</dbReference>
<evidence type="ECO:0008006" key="4">
    <source>
        <dbReference type="Google" id="ProtNLM"/>
    </source>
</evidence>
<dbReference type="PANTHER" id="PTHR47197">
    <property type="entry name" value="PROTEIN NIRF"/>
    <property type="match status" value="1"/>
</dbReference>
<dbReference type="Gene3D" id="2.130.10.10">
    <property type="entry name" value="YVTN repeat-like/Quinoprotein amine dehydrogenase"/>
    <property type="match status" value="2"/>
</dbReference>
<dbReference type="InterPro" id="IPR051200">
    <property type="entry name" value="Host-pathogen_enzymatic-act"/>
</dbReference>
<accession>A0A1L9B9T1</accession>
<dbReference type="SUPFAM" id="SSF46626">
    <property type="entry name" value="Cytochrome c"/>
    <property type="match status" value="1"/>
</dbReference>
<feature type="chain" id="PRO_5012228311" description="Cytochrome c domain-containing protein" evidence="1">
    <location>
        <begin position="36"/>
        <end position="961"/>
    </location>
</feature>
<dbReference type="Gene3D" id="1.10.760.10">
    <property type="entry name" value="Cytochrome c-like domain"/>
    <property type="match status" value="1"/>
</dbReference>
<name>A0A1L9B9T1_9BACT</name>
<feature type="signal peptide" evidence="1">
    <location>
        <begin position="1"/>
        <end position="35"/>
    </location>
</feature>
<dbReference type="AlphaFoldDB" id="A0A1L9B9T1"/>
<dbReference type="InterPro" id="IPR036909">
    <property type="entry name" value="Cyt_c-like_dom_sf"/>
</dbReference>
<evidence type="ECO:0000256" key="1">
    <source>
        <dbReference type="SAM" id="SignalP"/>
    </source>
</evidence>